<dbReference type="RefSeq" id="WP_006057891.1">
    <property type="nucleotide sequence ID" value="NZ_CABJCV010000007.1"/>
</dbReference>
<dbReference type="PANTHER" id="PTHR10937:SF17">
    <property type="entry name" value="GLUCOSAMINE-FRUCTOSE-6-PHOSPHATE AMINOTRANSFERASE"/>
    <property type="match status" value="1"/>
</dbReference>
<dbReference type="Proteomes" id="UP000284178">
    <property type="component" value="Unassembled WGS sequence"/>
</dbReference>
<dbReference type="Pfam" id="PF01380">
    <property type="entry name" value="SIS"/>
    <property type="match status" value="2"/>
</dbReference>
<keyword evidence="4" id="KW-1185">Reference proteome</keyword>
<dbReference type="PANTHER" id="PTHR10937">
    <property type="entry name" value="GLUCOSAMINE--FRUCTOSE-6-PHOSPHATE AMINOTRANSFERASE, ISOMERIZING"/>
    <property type="match status" value="1"/>
</dbReference>
<comment type="caution">
    <text evidence="3">The sequence shown here is derived from an EMBL/GenBank/DDBJ whole genome shotgun (WGS) entry which is preliminary data.</text>
</comment>
<keyword evidence="1" id="KW-0677">Repeat</keyword>
<dbReference type="CDD" id="cd05009">
    <property type="entry name" value="SIS_GlmS_GlmD_2"/>
    <property type="match status" value="1"/>
</dbReference>
<evidence type="ECO:0000313" key="4">
    <source>
        <dbReference type="Proteomes" id="UP000284178"/>
    </source>
</evidence>
<dbReference type="GO" id="GO:0006047">
    <property type="term" value="P:UDP-N-acetylglucosamine metabolic process"/>
    <property type="evidence" value="ECO:0007669"/>
    <property type="project" value="TreeGrafter"/>
</dbReference>
<dbReference type="InterPro" id="IPR035466">
    <property type="entry name" value="GlmS/AgaS_SIS"/>
</dbReference>
<evidence type="ECO:0000313" key="3">
    <source>
        <dbReference type="EMBL" id="RGR74918.1"/>
    </source>
</evidence>
<accession>A0A412G3B0</accession>
<evidence type="ECO:0000256" key="1">
    <source>
        <dbReference type="ARBA" id="ARBA00022737"/>
    </source>
</evidence>
<dbReference type="InterPro" id="IPR001347">
    <property type="entry name" value="SIS_dom"/>
</dbReference>
<feature type="domain" description="SIS" evidence="2">
    <location>
        <begin position="29"/>
        <end position="170"/>
    </location>
</feature>
<protein>
    <submittedName>
        <fullName evidence="3">SIS domain-containing protein</fullName>
    </submittedName>
</protein>
<evidence type="ECO:0000259" key="2">
    <source>
        <dbReference type="PROSITE" id="PS51464"/>
    </source>
</evidence>
<dbReference type="SUPFAM" id="SSF53697">
    <property type="entry name" value="SIS domain"/>
    <property type="match status" value="1"/>
</dbReference>
<dbReference type="GO" id="GO:0006002">
    <property type="term" value="P:fructose 6-phosphate metabolic process"/>
    <property type="evidence" value="ECO:0007669"/>
    <property type="project" value="TreeGrafter"/>
</dbReference>
<reference evidence="3 4" key="1">
    <citation type="submission" date="2018-08" db="EMBL/GenBank/DDBJ databases">
        <title>A genome reference for cultivated species of the human gut microbiota.</title>
        <authorList>
            <person name="Zou Y."/>
            <person name="Xue W."/>
            <person name="Luo G."/>
        </authorList>
    </citation>
    <scope>NUCLEOTIDE SEQUENCE [LARGE SCALE GENOMIC DNA]</scope>
    <source>
        <strain evidence="3 4">AF24-29</strain>
    </source>
</reference>
<dbReference type="GO" id="GO:0097367">
    <property type="term" value="F:carbohydrate derivative binding"/>
    <property type="evidence" value="ECO:0007669"/>
    <property type="project" value="InterPro"/>
</dbReference>
<gene>
    <name evidence="3" type="ORF">DWY25_07465</name>
</gene>
<dbReference type="InterPro" id="IPR035490">
    <property type="entry name" value="GlmS/FrlB_SIS"/>
</dbReference>
<organism evidence="3 4">
    <name type="scientific">Holdemania filiformis</name>
    <dbReference type="NCBI Taxonomy" id="61171"/>
    <lineage>
        <taxon>Bacteria</taxon>
        <taxon>Bacillati</taxon>
        <taxon>Bacillota</taxon>
        <taxon>Erysipelotrichia</taxon>
        <taxon>Erysipelotrichales</taxon>
        <taxon>Erysipelotrichaceae</taxon>
        <taxon>Holdemania</taxon>
    </lineage>
</organism>
<dbReference type="PROSITE" id="PS51464">
    <property type="entry name" value="SIS"/>
    <property type="match status" value="1"/>
</dbReference>
<dbReference type="EMBL" id="QRUP01000007">
    <property type="protein sequence ID" value="RGR74918.1"/>
    <property type="molecule type" value="Genomic_DNA"/>
</dbReference>
<sequence length="362" mass="40228">METMMGYIEESAAQCRRNIEQASQLVQPAVDLYTKKEYNRILIIASGSSYNGSCLAKYFVEKVLKVRTEVVTSFTFNHYETIFDEKTFVFGAGQSGRSTNTNDALQKARDHGLTAIGLTGNVESVMKEHCDLCLNWGMGIEKIGFVTKGVVTLGLYYMLFAIEAGKAKGLISAEEAAGYYEQLKQACDTMDQTVEKAKVWYAANEAELTDLKRVQILGYGPNHAVALEGALKIAETTGHAATAYEMEEFLHGPSIETNAERTVIIVDSLGQPSDRAVKMYESVHELTSRVYLITNRKIDDPKVLTINHHLDEHFSVLFNVIPFQVISAMGRDKWVNPLDEARKRMNDIMGSKAPKTGNEVGL</sequence>
<dbReference type="GO" id="GO:0004360">
    <property type="term" value="F:glutamine-fructose-6-phosphate transaminase (isomerizing) activity"/>
    <property type="evidence" value="ECO:0007669"/>
    <property type="project" value="TreeGrafter"/>
</dbReference>
<dbReference type="GO" id="GO:0006487">
    <property type="term" value="P:protein N-linked glycosylation"/>
    <property type="evidence" value="ECO:0007669"/>
    <property type="project" value="TreeGrafter"/>
</dbReference>
<dbReference type="Gene3D" id="3.40.50.10490">
    <property type="entry name" value="Glucose-6-phosphate isomerase like protein, domain 1"/>
    <property type="match status" value="2"/>
</dbReference>
<dbReference type="AlphaFoldDB" id="A0A412G3B0"/>
<dbReference type="GeneID" id="83015243"/>
<name>A0A412G3B0_9FIRM</name>
<dbReference type="InterPro" id="IPR046348">
    <property type="entry name" value="SIS_dom_sf"/>
</dbReference>
<proteinExistence type="predicted"/>
<dbReference type="CDD" id="cd05008">
    <property type="entry name" value="SIS_GlmS_GlmD_1"/>
    <property type="match status" value="1"/>
</dbReference>